<accession>A0A2U2BMK1</accession>
<dbReference type="Proteomes" id="UP000245216">
    <property type="component" value="Unassembled WGS sequence"/>
</dbReference>
<dbReference type="SUPFAM" id="SSF53383">
    <property type="entry name" value="PLP-dependent transferases"/>
    <property type="match status" value="1"/>
</dbReference>
<comment type="caution">
    <text evidence="12">Lacks conserved residue(s) required for the propagation of feature annotation.</text>
</comment>
<feature type="binding site" evidence="12">
    <location>
        <begin position="236"/>
        <end position="237"/>
    </location>
    <ligand>
        <name>pyridoxal 5'-phosphate</name>
        <dbReference type="ChEBI" id="CHEBI:597326"/>
    </ligand>
</feature>
<dbReference type="GO" id="GO:0008615">
    <property type="term" value="P:pyridoxine biosynthetic process"/>
    <property type="evidence" value="ECO:0007669"/>
    <property type="project" value="UniProtKB-UniRule"/>
</dbReference>
<evidence type="ECO:0000256" key="7">
    <source>
        <dbReference type="ARBA" id="ARBA00022898"/>
    </source>
</evidence>
<dbReference type="GO" id="GO:0030170">
    <property type="term" value="F:pyridoxal phosphate binding"/>
    <property type="evidence" value="ECO:0007669"/>
    <property type="project" value="UniProtKB-UniRule"/>
</dbReference>
<comment type="pathway">
    <text evidence="1 12">Cofactor biosynthesis; pyridoxine 5'-phosphate biosynthesis; pyridoxine 5'-phosphate from D-erythrose 4-phosphate: step 3/5.</text>
</comment>
<feature type="modified residue" description="N6-(pyridoxal phosphate)lysine" evidence="12">
    <location>
        <position position="195"/>
    </location>
</feature>
<comment type="similarity">
    <text evidence="3 12">Belongs to the class-V pyridoxal-phosphate-dependent aminotransferase family. SerC subfamily.</text>
</comment>
<feature type="binding site" evidence="12">
    <location>
        <position position="42"/>
    </location>
    <ligand>
        <name>L-glutamate</name>
        <dbReference type="ChEBI" id="CHEBI:29985"/>
    </ligand>
</feature>
<feature type="domain" description="Aminotransferase class V" evidence="13">
    <location>
        <begin position="5"/>
        <end position="348"/>
    </location>
</feature>
<dbReference type="UniPathway" id="UPA00244">
    <property type="reaction ID" value="UER00311"/>
</dbReference>
<dbReference type="InterPro" id="IPR015422">
    <property type="entry name" value="PyrdxlP-dep_Trfase_small"/>
</dbReference>
<dbReference type="UniPathway" id="UPA00135">
    <property type="reaction ID" value="UER00197"/>
</dbReference>
<evidence type="ECO:0000256" key="8">
    <source>
        <dbReference type="ARBA" id="ARBA00023096"/>
    </source>
</evidence>
<evidence type="ECO:0000256" key="12">
    <source>
        <dbReference type="HAMAP-Rule" id="MF_00160"/>
    </source>
</evidence>
<comment type="caution">
    <text evidence="14">The sequence shown here is derived from an EMBL/GenBank/DDBJ whole genome shotgun (WGS) entry which is preliminary data.</text>
</comment>
<dbReference type="Pfam" id="PF00266">
    <property type="entry name" value="Aminotran_5"/>
    <property type="match status" value="1"/>
</dbReference>
<keyword evidence="4 12" id="KW-0032">Aminotransferase</keyword>
<comment type="catalytic activity">
    <reaction evidence="10 12">
        <text>4-(phosphooxy)-L-threonine + 2-oxoglutarate = (R)-3-hydroxy-2-oxo-4-phosphooxybutanoate + L-glutamate</text>
        <dbReference type="Rhea" id="RHEA:16573"/>
        <dbReference type="ChEBI" id="CHEBI:16810"/>
        <dbReference type="ChEBI" id="CHEBI:29985"/>
        <dbReference type="ChEBI" id="CHEBI:58452"/>
        <dbReference type="ChEBI" id="CHEBI:58538"/>
        <dbReference type="EC" id="2.6.1.52"/>
    </reaction>
</comment>
<name>A0A2U2BMK1_ALCFA</name>
<evidence type="ECO:0000256" key="1">
    <source>
        <dbReference type="ARBA" id="ARBA00004915"/>
    </source>
</evidence>
<comment type="cofactor">
    <cofactor evidence="12">
        <name>pyridoxal 5'-phosphate</name>
        <dbReference type="ChEBI" id="CHEBI:597326"/>
    </cofactor>
    <text evidence="12">Binds 1 pyridoxal phosphate per subunit.</text>
</comment>
<feature type="binding site" evidence="12">
    <location>
        <position position="152"/>
    </location>
    <ligand>
        <name>pyridoxal 5'-phosphate</name>
        <dbReference type="ChEBI" id="CHEBI:597326"/>
    </ligand>
</feature>
<keyword evidence="9 12" id="KW-0718">Serine biosynthesis</keyword>
<dbReference type="InterPro" id="IPR022278">
    <property type="entry name" value="Pser_aminoTfrase"/>
</dbReference>
<proteinExistence type="inferred from homology"/>
<keyword evidence="7 12" id="KW-0663">Pyridoxal phosphate</keyword>
<protein>
    <recommendedName>
        <fullName evidence="12">Phosphoserine aminotransferase</fullName>
        <ecNumber evidence="12">2.6.1.52</ecNumber>
    </recommendedName>
    <alternativeName>
        <fullName evidence="12">Phosphohydroxythreonine aminotransferase</fullName>
        <shortName evidence="12">PSAT</shortName>
    </alternativeName>
</protein>
<dbReference type="AlphaFoldDB" id="A0A2U2BMK1"/>
<evidence type="ECO:0000256" key="2">
    <source>
        <dbReference type="ARBA" id="ARBA00005099"/>
    </source>
</evidence>
<dbReference type="HAMAP" id="MF_00160">
    <property type="entry name" value="SerC_aminotrans_5"/>
    <property type="match status" value="1"/>
</dbReference>
<dbReference type="NCBIfam" id="NF003764">
    <property type="entry name" value="PRK05355.1"/>
    <property type="match status" value="1"/>
</dbReference>
<evidence type="ECO:0000313" key="15">
    <source>
        <dbReference type="Proteomes" id="UP000245216"/>
    </source>
</evidence>
<keyword evidence="8 12" id="KW-0664">Pyridoxine biosynthesis</keyword>
<keyword evidence="6 12" id="KW-0808">Transferase</keyword>
<sequence length="360" mass="39875">MSRPFNFSAGPSALPMDVLLQIRDELLDFAGTGVSVMEISHRSQPFMDFAHRTDAAVRRVLAVPSDYHVLLLQGGSYLQFSQIPMNLFHRTNTADYIHTGLWSEQAANAARQYGNARIIASSYETGFDRIPEINESNINRDAAYLHYTENETAQGLQFSKPPKSPIPLVCDACSSLMSKPLDISAHALVYASAQKNMGIAGVTLVLLDPAILDKPLASTPQALDFSIQAKKQSLLNTPSTFSWYVLGLMLEWIERVGGIEVLHKINKKKSQVLYELIDGSDGFYINNVLPDYRSINNVPFHIAETNLDNLFAEEAQKNGFHGLKGHQSTGGLRASIYNAVTLDAVQALAEFMREFKRTHG</sequence>
<dbReference type="InterPro" id="IPR000192">
    <property type="entry name" value="Aminotrans_V_dom"/>
</dbReference>
<dbReference type="InterPro" id="IPR015424">
    <property type="entry name" value="PyrdxlP-dep_Trfase"/>
</dbReference>
<feature type="binding site" evidence="12">
    <location>
        <position position="171"/>
    </location>
    <ligand>
        <name>pyridoxal 5'-phosphate</name>
        <dbReference type="ChEBI" id="CHEBI:597326"/>
    </ligand>
</feature>
<dbReference type="InterPro" id="IPR015421">
    <property type="entry name" value="PyrdxlP-dep_Trfase_major"/>
</dbReference>
<evidence type="ECO:0000259" key="13">
    <source>
        <dbReference type="Pfam" id="PF00266"/>
    </source>
</evidence>
<reference evidence="14 15" key="1">
    <citation type="submission" date="2018-05" db="EMBL/GenBank/DDBJ databases">
        <title>Genome Sequence of an Efficient Indole-Degrading Bacterium, Alcaligenes sp.YBY.</title>
        <authorList>
            <person name="Yang B."/>
        </authorList>
    </citation>
    <scope>NUCLEOTIDE SEQUENCE [LARGE SCALE GENOMIC DNA]</scope>
    <source>
        <strain evidence="14 15">YBY</strain>
    </source>
</reference>
<comment type="function">
    <text evidence="12">Catalyzes the reversible conversion of 3-phosphohydroxypyruvate to phosphoserine and of 3-hydroxy-2-oxo-4-phosphonooxybutanoate to phosphohydroxythreonine.</text>
</comment>
<dbReference type="GO" id="GO:0006564">
    <property type="term" value="P:L-serine biosynthetic process"/>
    <property type="evidence" value="ECO:0007669"/>
    <property type="project" value="UniProtKB-UniRule"/>
</dbReference>
<comment type="subcellular location">
    <subcellularLocation>
        <location evidence="12">Cytoplasm</location>
    </subcellularLocation>
</comment>
<evidence type="ECO:0000256" key="5">
    <source>
        <dbReference type="ARBA" id="ARBA00022605"/>
    </source>
</evidence>
<dbReference type="RefSeq" id="WP_109088158.1">
    <property type="nucleotide sequence ID" value="NZ_CP039544.1"/>
</dbReference>
<dbReference type="PANTHER" id="PTHR43247">
    <property type="entry name" value="PHOSPHOSERINE AMINOTRANSFERASE"/>
    <property type="match status" value="1"/>
</dbReference>
<dbReference type="EMBL" id="QEXO01000001">
    <property type="protein sequence ID" value="PWE15244.1"/>
    <property type="molecule type" value="Genomic_DNA"/>
</dbReference>
<dbReference type="FunFam" id="3.40.640.10:FF:000010">
    <property type="entry name" value="Phosphoserine aminotransferase"/>
    <property type="match status" value="1"/>
</dbReference>
<keyword evidence="5 12" id="KW-0028">Amino-acid biosynthesis</keyword>
<reference evidence="14 15" key="2">
    <citation type="submission" date="2018-05" db="EMBL/GenBank/DDBJ databases">
        <authorList>
            <person name="Lanie J.A."/>
            <person name="Ng W.-L."/>
            <person name="Kazmierczak K.M."/>
            <person name="Andrzejewski T.M."/>
            <person name="Davidsen T.M."/>
            <person name="Wayne K.J."/>
            <person name="Tettelin H."/>
            <person name="Glass J.I."/>
            <person name="Rusch D."/>
            <person name="Podicherti R."/>
            <person name="Tsui H.-C.T."/>
            <person name="Winkler M.E."/>
        </authorList>
    </citation>
    <scope>NUCLEOTIDE SEQUENCE [LARGE SCALE GENOMIC DNA]</scope>
    <source>
        <strain evidence="14 15">YBY</strain>
    </source>
</reference>
<comment type="subunit">
    <text evidence="12">Homodimer.</text>
</comment>
<feature type="binding site" evidence="12">
    <location>
        <position position="102"/>
    </location>
    <ligand>
        <name>pyridoxal 5'-phosphate</name>
        <dbReference type="ChEBI" id="CHEBI:597326"/>
    </ligand>
</feature>
<organism evidence="14 15">
    <name type="scientific">Alcaligenes faecalis</name>
    <dbReference type="NCBI Taxonomy" id="511"/>
    <lineage>
        <taxon>Bacteria</taxon>
        <taxon>Pseudomonadati</taxon>
        <taxon>Pseudomonadota</taxon>
        <taxon>Betaproteobacteria</taxon>
        <taxon>Burkholderiales</taxon>
        <taxon>Alcaligenaceae</taxon>
        <taxon>Alcaligenes</taxon>
    </lineage>
</organism>
<feature type="binding site" evidence="12">
    <location>
        <position position="194"/>
    </location>
    <ligand>
        <name>pyridoxal 5'-phosphate</name>
        <dbReference type="ChEBI" id="CHEBI:597326"/>
    </ligand>
</feature>
<evidence type="ECO:0000313" key="14">
    <source>
        <dbReference type="EMBL" id="PWE15244.1"/>
    </source>
</evidence>
<dbReference type="PIRSF" id="PIRSF000525">
    <property type="entry name" value="SerC"/>
    <property type="match status" value="1"/>
</dbReference>
<comment type="catalytic activity">
    <reaction evidence="11 12">
        <text>O-phospho-L-serine + 2-oxoglutarate = 3-phosphooxypyruvate + L-glutamate</text>
        <dbReference type="Rhea" id="RHEA:14329"/>
        <dbReference type="ChEBI" id="CHEBI:16810"/>
        <dbReference type="ChEBI" id="CHEBI:18110"/>
        <dbReference type="ChEBI" id="CHEBI:29985"/>
        <dbReference type="ChEBI" id="CHEBI:57524"/>
        <dbReference type="EC" id="2.6.1.52"/>
    </reaction>
</comment>
<dbReference type="STRING" id="511.UZ73_04420"/>
<evidence type="ECO:0000256" key="10">
    <source>
        <dbReference type="ARBA" id="ARBA00047630"/>
    </source>
</evidence>
<evidence type="ECO:0000256" key="11">
    <source>
        <dbReference type="ARBA" id="ARBA00049007"/>
    </source>
</evidence>
<evidence type="ECO:0000256" key="9">
    <source>
        <dbReference type="ARBA" id="ARBA00023299"/>
    </source>
</evidence>
<evidence type="ECO:0000256" key="3">
    <source>
        <dbReference type="ARBA" id="ARBA00006904"/>
    </source>
</evidence>
<dbReference type="GO" id="GO:0005737">
    <property type="term" value="C:cytoplasm"/>
    <property type="evidence" value="ECO:0007669"/>
    <property type="project" value="UniProtKB-SubCell"/>
</dbReference>
<evidence type="ECO:0000256" key="4">
    <source>
        <dbReference type="ARBA" id="ARBA00022576"/>
    </source>
</evidence>
<keyword evidence="12" id="KW-0963">Cytoplasm</keyword>
<dbReference type="Gene3D" id="3.90.1150.10">
    <property type="entry name" value="Aspartate Aminotransferase, domain 1"/>
    <property type="match status" value="1"/>
</dbReference>
<dbReference type="GO" id="GO:0004648">
    <property type="term" value="F:O-phospho-L-serine:2-oxoglutarate aminotransferase activity"/>
    <property type="evidence" value="ECO:0007669"/>
    <property type="project" value="UniProtKB-UniRule"/>
</dbReference>
<dbReference type="EC" id="2.6.1.52" evidence="12"/>
<dbReference type="Gene3D" id="3.40.640.10">
    <property type="entry name" value="Type I PLP-dependent aspartate aminotransferase-like (Major domain)"/>
    <property type="match status" value="1"/>
</dbReference>
<evidence type="ECO:0000256" key="6">
    <source>
        <dbReference type="ARBA" id="ARBA00022679"/>
    </source>
</evidence>
<dbReference type="FunFam" id="3.90.1150.10:FF:000006">
    <property type="entry name" value="Phosphoserine aminotransferase"/>
    <property type="match status" value="1"/>
</dbReference>
<gene>
    <name evidence="12" type="primary">serC</name>
    <name evidence="14" type="ORF">DF183_00440</name>
</gene>
<dbReference type="PANTHER" id="PTHR43247:SF1">
    <property type="entry name" value="PHOSPHOSERINE AMINOTRANSFERASE"/>
    <property type="match status" value="1"/>
</dbReference>
<comment type="pathway">
    <text evidence="2 12">Amino-acid biosynthesis; L-serine biosynthesis; L-serine from 3-phospho-D-glycerate: step 2/3.</text>
</comment>